<gene>
    <name evidence="1" type="ORF">CSW08_14035</name>
</gene>
<sequence length="337" mass="39134">MLPVLILNLIPHTNHKNESAFIRRFPPHFLANKNTINIKTNRGYITGMDSSKLYIGYATTPLKLSSFQWDYNEFLTSSFSIKDSFPIAWKVLKNSVFENHIYLMEGLTPNIFESSLEKNVLFRKKIDSVTFTDCLPLSTSLFIVKTFNTQRTQQVLALLREGSNNLHIPNMNLKKQVDGFFCVDGDLIYNKEAERIIYTYRYRNEFLIFDSNLKFLYAENTIDPNFQAQIKVSSIKEHGMEKIILTAPPHVVNKKSFSQGQWLFINSNIISKNEDQLRFHSKSVIDIYELESGDYKYSFYIPSYEGLVMKDFAFYNNTLAVLYDQGIIVFNMGITKN</sequence>
<reference evidence="1 2" key="1">
    <citation type="submission" date="2017-12" db="EMBL/GenBank/DDBJ databases">
        <title>Confluentibacter flavum sp. nov., isolated from the saline lake.</title>
        <authorList>
            <person name="Yu L."/>
        </authorList>
    </citation>
    <scope>NUCLEOTIDE SEQUENCE [LARGE SCALE GENOMIC DNA]</scope>
    <source>
        <strain evidence="1 2">3B</strain>
    </source>
</reference>
<evidence type="ECO:0000313" key="1">
    <source>
        <dbReference type="EMBL" id="PKQ44218.1"/>
    </source>
</evidence>
<protein>
    <submittedName>
        <fullName evidence="1">Uncharacterized protein</fullName>
    </submittedName>
</protein>
<dbReference type="EMBL" id="PJEO01000051">
    <property type="protein sequence ID" value="PKQ44218.1"/>
    <property type="molecule type" value="Genomic_DNA"/>
</dbReference>
<organism evidence="1 2">
    <name type="scientific">Confluentibacter flavum</name>
    <dbReference type="NCBI Taxonomy" id="1909700"/>
    <lineage>
        <taxon>Bacteria</taxon>
        <taxon>Pseudomonadati</taxon>
        <taxon>Bacteroidota</taxon>
        <taxon>Flavobacteriia</taxon>
        <taxon>Flavobacteriales</taxon>
        <taxon>Flavobacteriaceae</taxon>
        <taxon>Confluentibacter</taxon>
    </lineage>
</organism>
<dbReference type="Proteomes" id="UP000233435">
    <property type="component" value="Unassembled WGS sequence"/>
</dbReference>
<evidence type="ECO:0000313" key="2">
    <source>
        <dbReference type="Proteomes" id="UP000233435"/>
    </source>
</evidence>
<name>A0A2N3HHD5_9FLAO</name>
<comment type="caution">
    <text evidence="1">The sequence shown here is derived from an EMBL/GenBank/DDBJ whole genome shotgun (WGS) entry which is preliminary data.</text>
</comment>
<dbReference type="AlphaFoldDB" id="A0A2N3HHD5"/>
<proteinExistence type="predicted"/>
<keyword evidence="2" id="KW-1185">Reference proteome</keyword>
<accession>A0A2N3HHD5</accession>